<dbReference type="eggNOG" id="COG2017">
    <property type="taxonomic scope" value="Bacteria"/>
</dbReference>
<evidence type="ECO:0000313" key="13">
    <source>
        <dbReference type="Proteomes" id="UP000009223"/>
    </source>
</evidence>
<dbReference type="AlphaFoldDB" id="F5YR74"/>
<comment type="catalytic activity">
    <reaction evidence="1 8">
        <text>alpha-D-glucose = beta-D-glucose</text>
        <dbReference type="Rhea" id="RHEA:10264"/>
        <dbReference type="ChEBI" id="CHEBI:15903"/>
        <dbReference type="ChEBI" id="CHEBI:17925"/>
        <dbReference type="EC" id="5.1.3.3"/>
    </reaction>
</comment>
<comment type="pathway">
    <text evidence="2 8">Carbohydrate metabolism; hexose metabolism.</text>
</comment>
<dbReference type="InterPro" id="IPR014718">
    <property type="entry name" value="GH-type_carb-bd"/>
</dbReference>
<dbReference type="HOGENOM" id="CLU_031753_2_0_12"/>
<comment type="similarity">
    <text evidence="3 8">Belongs to the aldose epimerase family.</text>
</comment>
<dbReference type="Gene3D" id="2.70.98.10">
    <property type="match status" value="1"/>
</dbReference>
<evidence type="ECO:0000256" key="11">
    <source>
        <dbReference type="PIRSR" id="PIRSR005096-3"/>
    </source>
</evidence>
<feature type="binding site" evidence="11">
    <location>
        <begin position="79"/>
        <end position="80"/>
    </location>
    <ligand>
        <name>beta-D-galactose</name>
        <dbReference type="ChEBI" id="CHEBI:27667"/>
    </ligand>
</feature>
<keyword evidence="6 8" id="KW-0413">Isomerase</keyword>
<evidence type="ECO:0000256" key="6">
    <source>
        <dbReference type="ARBA" id="ARBA00023235"/>
    </source>
</evidence>
<evidence type="ECO:0000256" key="10">
    <source>
        <dbReference type="PIRSR" id="PIRSR005096-2"/>
    </source>
</evidence>
<dbReference type="GO" id="GO:0006006">
    <property type="term" value="P:glucose metabolic process"/>
    <property type="evidence" value="ECO:0007669"/>
    <property type="project" value="TreeGrafter"/>
</dbReference>
<reference evidence="12 13" key="2">
    <citation type="journal article" date="2011" name="ISME J.">
        <title>RNA-seq reveals cooperative metabolic interactions between two termite-gut spirochete species in co-culture.</title>
        <authorList>
            <person name="Rosenthal A.Z."/>
            <person name="Matson E.G."/>
            <person name="Eldar A."/>
            <person name="Leadbetter J.R."/>
        </authorList>
    </citation>
    <scope>NUCLEOTIDE SEQUENCE [LARGE SCALE GENOMIC DNA]</scope>
    <source>
        <strain evidence="13">ATCC BAA-887 / DSM 12427 / ZAS-2</strain>
    </source>
</reference>
<dbReference type="EMBL" id="CP001843">
    <property type="protein sequence ID" value="AEF85087.1"/>
    <property type="molecule type" value="Genomic_DNA"/>
</dbReference>
<dbReference type="EC" id="5.1.3.3" evidence="4 8"/>
<evidence type="ECO:0000256" key="3">
    <source>
        <dbReference type="ARBA" id="ARBA00006206"/>
    </source>
</evidence>
<feature type="binding site" evidence="10">
    <location>
        <position position="252"/>
    </location>
    <ligand>
        <name>beta-D-galactose</name>
        <dbReference type="ChEBI" id="CHEBI:27667"/>
    </ligand>
</feature>
<name>F5YR74_TREPZ</name>
<dbReference type="CDD" id="cd09019">
    <property type="entry name" value="galactose_mutarotase_like"/>
    <property type="match status" value="1"/>
</dbReference>
<evidence type="ECO:0000256" key="8">
    <source>
        <dbReference type="PIRNR" id="PIRNR005096"/>
    </source>
</evidence>
<dbReference type="InterPro" id="IPR015443">
    <property type="entry name" value="Aldose_1-epimerase"/>
</dbReference>
<sequence length="350" mass="38243">MKITEKTFGILSTGKKATLFTLKAGELTLSLSSFGAIWTSLLVPSGKEGTADILLGYSTLDGYTHNKPHIGATIGRFGNRIRDGRFALNGKTYTLPKNDGEHCLHGGLRGFDKLLWKGEAYKERDGVFVRFELRSPDGDQGFPGNLKAVVSYGITKSHEIIADYRAKVDTPCPINLTNHAYFNLAGEGSGDILDHELELYASSYLAVDSSLIPTGELTPTAGSPFDFSSRKPIGRDFQGTLGKNGSSGPGYDHCFVVDGENGKLRPCADVLEPRSGRSMRVFTTQPGVQFYTGNFLDDLPGKAGSVYTRHSGFCLETQYLPDSPNRGEFPSCIFGPQREYHEKAIFSLNW</sequence>
<feature type="active site" description="Proton acceptor" evidence="9">
    <location>
        <position position="316"/>
    </location>
</feature>
<organism evidence="12 13">
    <name type="scientific">Treponema primitia (strain ATCC BAA-887 / DSM 12427 / ZAS-2)</name>
    <dbReference type="NCBI Taxonomy" id="545694"/>
    <lineage>
        <taxon>Bacteria</taxon>
        <taxon>Pseudomonadati</taxon>
        <taxon>Spirochaetota</taxon>
        <taxon>Spirochaetia</taxon>
        <taxon>Spirochaetales</taxon>
        <taxon>Treponemataceae</taxon>
        <taxon>Treponema</taxon>
    </lineage>
</organism>
<dbReference type="UniPathway" id="UPA00242"/>
<dbReference type="SUPFAM" id="SSF74650">
    <property type="entry name" value="Galactose mutarotase-like"/>
    <property type="match status" value="1"/>
</dbReference>
<evidence type="ECO:0000256" key="4">
    <source>
        <dbReference type="ARBA" id="ARBA00013185"/>
    </source>
</evidence>
<dbReference type="PIRSF" id="PIRSF005096">
    <property type="entry name" value="GALM"/>
    <property type="match status" value="1"/>
</dbReference>
<dbReference type="InterPro" id="IPR018052">
    <property type="entry name" value="Ald1_epimerase_CS"/>
</dbReference>
<dbReference type="PANTHER" id="PTHR10091:SF0">
    <property type="entry name" value="GALACTOSE MUTAROTASE"/>
    <property type="match status" value="1"/>
</dbReference>
<protein>
    <recommendedName>
        <fullName evidence="5 8">Aldose 1-epimerase</fullName>
        <ecNumber evidence="4 8">5.1.3.3</ecNumber>
    </recommendedName>
</protein>
<evidence type="ECO:0000313" key="12">
    <source>
        <dbReference type="EMBL" id="AEF85087.1"/>
    </source>
</evidence>
<reference evidence="13" key="1">
    <citation type="submission" date="2009-12" db="EMBL/GenBank/DDBJ databases">
        <title>Complete sequence of Treponema primitia strain ZAS-2.</title>
        <authorList>
            <person name="Tetu S.G."/>
            <person name="Matson E."/>
            <person name="Ren Q."/>
            <person name="Seshadri R."/>
            <person name="Elbourne L."/>
            <person name="Hassan K.A."/>
            <person name="Durkin A."/>
            <person name="Radune D."/>
            <person name="Mohamoud Y."/>
            <person name="Shay R."/>
            <person name="Jin S."/>
            <person name="Zhang X."/>
            <person name="Lucey K."/>
            <person name="Ballor N.R."/>
            <person name="Ottesen E."/>
            <person name="Rosenthal R."/>
            <person name="Allen A."/>
            <person name="Leadbetter J.R."/>
            <person name="Paulsen I.T."/>
        </authorList>
    </citation>
    <scope>NUCLEOTIDE SEQUENCE [LARGE SCALE GENOMIC DNA]</scope>
    <source>
        <strain evidence="13">ATCC BAA-887 / DSM 12427 / ZAS-2</strain>
    </source>
</reference>
<evidence type="ECO:0000256" key="5">
    <source>
        <dbReference type="ARBA" id="ARBA00014165"/>
    </source>
</evidence>
<dbReference type="Proteomes" id="UP000009223">
    <property type="component" value="Chromosome"/>
</dbReference>
<dbReference type="GO" id="GO:0030246">
    <property type="term" value="F:carbohydrate binding"/>
    <property type="evidence" value="ECO:0007669"/>
    <property type="project" value="InterPro"/>
</dbReference>
<evidence type="ECO:0000256" key="9">
    <source>
        <dbReference type="PIRSR" id="PIRSR005096-1"/>
    </source>
</evidence>
<dbReference type="GO" id="GO:0033499">
    <property type="term" value="P:galactose catabolic process via UDP-galactose, Leloir pathway"/>
    <property type="evidence" value="ECO:0007669"/>
    <property type="project" value="TreeGrafter"/>
</dbReference>
<feature type="binding site" evidence="11">
    <location>
        <begin position="179"/>
        <end position="181"/>
    </location>
    <ligand>
        <name>beta-D-galactose</name>
        <dbReference type="ChEBI" id="CHEBI:27667"/>
    </ligand>
</feature>
<dbReference type="PANTHER" id="PTHR10091">
    <property type="entry name" value="ALDOSE-1-EPIMERASE"/>
    <property type="match status" value="1"/>
</dbReference>
<evidence type="ECO:0000256" key="1">
    <source>
        <dbReference type="ARBA" id="ARBA00001614"/>
    </source>
</evidence>
<feature type="active site" description="Proton donor" evidence="9">
    <location>
        <position position="179"/>
    </location>
</feature>
<keyword evidence="13" id="KW-1185">Reference proteome</keyword>
<dbReference type="GO" id="GO:0004034">
    <property type="term" value="F:aldose 1-epimerase activity"/>
    <property type="evidence" value="ECO:0007669"/>
    <property type="project" value="UniProtKB-EC"/>
</dbReference>
<dbReference type="PROSITE" id="PS00545">
    <property type="entry name" value="ALDOSE_1_EPIMERASE"/>
    <property type="match status" value="1"/>
</dbReference>
<dbReference type="InterPro" id="IPR047215">
    <property type="entry name" value="Galactose_mutarotase-like"/>
</dbReference>
<gene>
    <name evidence="12" type="ordered locus">TREPR_2660</name>
</gene>
<proteinExistence type="inferred from homology"/>
<dbReference type="STRING" id="545694.TREPR_2660"/>
<dbReference type="RefSeq" id="WP_015707565.1">
    <property type="nucleotide sequence ID" value="NC_015578.1"/>
</dbReference>
<keyword evidence="7 8" id="KW-0119">Carbohydrate metabolism</keyword>
<accession>F5YR74</accession>
<dbReference type="Pfam" id="PF01263">
    <property type="entry name" value="Aldose_epim"/>
    <property type="match status" value="1"/>
</dbReference>
<evidence type="ECO:0000256" key="2">
    <source>
        <dbReference type="ARBA" id="ARBA00005028"/>
    </source>
</evidence>
<dbReference type="KEGG" id="tpi:TREPR_2660"/>
<dbReference type="OrthoDB" id="9779408at2"/>
<dbReference type="NCBIfam" id="NF008277">
    <property type="entry name" value="PRK11055.1"/>
    <property type="match status" value="1"/>
</dbReference>
<dbReference type="InterPro" id="IPR008183">
    <property type="entry name" value="Aldose_1/G6P_1-epimerase"/>
</dbReference>
<dbReference type="InterPro" id="IPR011013">
    <property type="entry name" value="Gal_mutarotase_sf_dom"/>
</dbReference>
<evidence type="ECO:0000256" key="7">
    <source>
        <dbReference type="ARBA" id="ARBA00023277"/>
    </source>
</evidence>